<dbReference type="EMBL" id="OX459950">
    <property type="protein sequence ID" value="CAI9156640.1"/>
    <property type="molecule type" value="Genomic_DNA"/>
</dbReference>
<protein>
    <submittedName>
        <fullName evidence="2">Uncharacterized protein</fullName>
    </submittedName>
</protein>
<accession>A0ABN8Y4X8</accession>
<feature type="compositionally biased region" description="Basic and acidic residues" evidence="1">
    <location>
        <begin position="189"/>
        <end position="216"/>
    </location>
</feature>
<feature type="region of interest" description="Disordered" evidence="1">
    <location>
        <begin position="295"/>
        <end position="332"/>
    </location>
</feature>
<dbReference type="Proteomes" id="UP001176941">
    <property type="component" value="Chromosome 14"/>
</dbReference>
<evidence type="ECO:0000313" key="3">
    <source>
        <dbReference type="Proteomes" id="UP001176941"/>
    </source>
</evidence>
<gene>
    <name evidence="2" type="ORF">MRATA1EN1_LOCUS5602</name>
</gene>
<sequence length="388" mass="40499">MRHFTLHMTPRTTSPAVVCKTREFSVVARSRFSCDHRKVPAVQGEPKLVRGLRAPPRGLSGGPLWSLHPDAASQRIRSAGLSSRHLNQRSHKLCSASLGGLLDTASLDGPPALAETSAGAPAQAALRGKPSLPACDPLLVSSSTDWAEPGEGPGSVWGTACRGDAPVRGLEGVLTEDRGGCGPQVTPSEPKRGASAEGGEERAAAERAQRESRAEHPTPALHARSLGGRVTVVITVVTMIVVVMVMTVVNDKGSDDDEDDFGYAVDFNCDDGYDKLGPGSELNLLVWGHPWKELSTAPPRSEAGPQQGAGPEGLGGTGPRAPPGQHAPCSRTQCVERPRVAVTARGHPALPISPESRVLPDLGGPHLLRQEGSCQGPHSSGLCISVGN</sequence>
<feature type="region of interest" description="Disordered" evidence="1">
    <location>
        <begin position="173"/>
        <end position="222"/>
    </location>
</feature>
<reference evidence="2" key="1">
    <citation type="submission" date="2023-04" db="EMBL/GenBank/DDBJ databases">
        <authorList>
            <consortium name="ELIXIR-Norway"/>
        </authorList>
    </citation>
    <scope>NUCLEOTIDE SEQUENCE [LARGE SCALE GENOMIC DNA]</scope>
</reference>
<organism evidence="2 3">
    <name type="scientific">Rangifer tarandus platyrhynchus</name>
    <name type="common">Svalbard reindeer</name>
    <dbReference type="NCBI Taxonomy" id="3082113"/>
    <lineage>
        <taxon>Eukaryota</taxon>
        <taxon>Metazoa</taxon>
        <taxon>Chordata</taxon>
        <taxon>Craniata</taxon>
        <taxon>Vertebrata</taxon>
        <taxon>Euteleostomi</taxon>
        <taxon>Mammalia</taxon>
        <taxon>Eutheria</taxon>
        <taxon>Laurasiatheria</taxon>
        <taxon>Artiodactyla</taxon>
        <taxon>Ruminantia</taxon>
        <taxon>Pecora</taxon>
        <taxon>Cervidae</taxon>
        <taxon>Odocoileinae</taxon>
        <taxon>Rangifer</taxon>
    </lineage>
</organism>
<feature type="region of interest" description="Disordered" evidence="1">
    <location>
        <begin position="345"/>
        <end position="380"/>
    </location>
</feature>
<evidence type="ECO:0000313" key="2">
    <source>
        <dbReference type="EMBL" id="CAI9156640.1"/>
    </source>
</evidence>
<name>A0ABN8Y4X8_RANTA</name>
<proteinExistence type="predicted"/>
<keyword evidence="3" id="KW-1185">Reference proteome</keyword>
<evidence type="ECO:0000256" key="1">
    <source>
        <dbReference type="SAM" id="MobiDB-lite"/>
    </source>
</evidence>